<reference evidence="1 2" key="1">
    <citation type="journal article" date="2019" name="Microb. Cell Fact.">
        <title>Exploring novel herbicidin analogues by transcriptional regulator overexpression and MS/MS molecular networking.</title>
        <authorList>
            <person name="Shi Y."/>
            <person name="Gu R."/>
            <person name="Li Y."/>
            <person name="Wang X."/>
            <person name="Ren W."/>
            <person name="Li X."/>
            <person name="Wang L."/>
            <person name="Xie Y."/>
            <person name="Hong B."/>
        </authorList>
    </citation>
    <scope>NUCLEOTIDE SEQUENCE [LARGE SCALE GENOMIC DNA]</scope>
    <source>
        <strain evidence="1 2">US-43</strain>
    </source>
</reference>
<comment type="caution">
    <text evidence="1">The sequence shown here is derived from an EMBL/GenBank/DDBJ whole genome shotgun (WGS) entry which is preliminary data.</text>
</comment>
<protein>
    <submittedName>
        <fullName evidence="1">HNH endonuclease</fullName>
    </submittedName>
</protein>
<dbReference type="InterPro" id="IPR044925">
    <property type="entry name" value="His-Me_finger_sf"/>
</dbReference>
<accession>A0A5N5VXF2</accession>
<dbReference type="EMBL" id="VOKX01000132">
    <property type="protein sequence ID" value="KAB7833542.1"/>
    <property type="molecule type" value="Genomic_DNA"/>
</dbReference>
<dbReference type="SUPFAM" id="SSF54060">
    <property type="entry name" value="His-Me finger endonucleases"/>
    <property type="match status" value="1"/>
</dbReference>
<keyword evidence="1" id="KW-0378">Hydrolase</keyword>
<dbReference type="AlphaFoldDB" id="A0A5N5VXF2"/>
<sequence length="163" mass="16874">MAWGTLLADGETVDRYRGHVLERGPDACWWWLGAISDTGHGSFRAGSHTTGTSRVVPAHLFGYRLAHGVGALAGGLVVRHRCDEGACQNPAHWLAGTRGDNNRDAASRRRLAGHALADVRGAAGRARAVQAAIAAADPEDLDAAIAAALAAGNPGGAHQDALF</sequence>
<keyword evidence="1" id="KW-0540">Nuclease</keyword>
<dbReference type="GO" id="GO:0004519">
    <property type="term" value="F:endonuclease activity"/>
    <property type="evidence" value="ECO:0007669"/>
    <property type="project" value="UniProtKB-KW"/>
</dbReference>
<dbReference type="OrthoDB" id="3732358at2"/>
<dbReference type="Gene3D" id="3.90.75.10">
    <property type="entry name" value="Homing Intron 3 (I-ppo) Encoded Endonuclease, Chain A"/>
    <property type="match status" value="1"/>
</dbReference>
<dbReference type="InterPro" id="IPR044930">
    <property type="entry name" value="Homing_endonuclease_His-Me"/>
</dbReference>
<organism evidence="1 2">
    <name type="scientific">Streptomyces mobaraensis</name>
    <name type="common">Streptoverticillium mobaraense</name>
    <dbReference type="NCBI Taxonomy" id="35621"/>
    <lineage>
        <taxon>Bacteria</taxon>
        <taxon>Bacillati</taxon>
        <taxon>Actinomycetota</taxon>
        <taxon>Actinomycetes</taxon>
        <taxon>Kitasatosporales</taxon>
        <taxon>Streptomycetaceae</taxon>
        <taxon>Streptomyces</taxon>
    </lineage>
</organism>
<keyword evidence="1" id="KW-0255">Endonuclease</keyword>
<proteinExistence type="predicted"/>
<keyword evidence="2" id="KW-1185">Reference proteome</keyword>
<evidence type="ECO:0000313" key="1">
    <source>
        <dbReference type="EMBL" id="KAB7833542.1"/>
    </source>
</evidence>
<gene>
    <name evidence="1" type="ORF">FRZ00_33385</name>
</gene>
<name>A0A5N5VXF2_STRMB</name>
<dbReference type="RefSeq" id="WP_152266096.1">
    <property type="nucleotide sequence ID" value="NZ_VOKX01000132.1"/>
</dbReference>
<dbReference type="Proteomes" id="UP000327000">
    <property type="component" value="Unassembled WGS sequence"/>
</dbReference>
<evidence type="ECO:0000313" key="2">
    <source>
        <dbReference type="Proteomes" id="UP000327000"/>
    </source>
</evidence>